<organism evidence="3 4">
    <name type="scientific">Lojkania enalia</name>
    <dbReference type="NCBI Taxonomy" id="147567"/>
    <lineage>
        <taxon>Eukaryota</taxon>
        <taxon>Fungi</taxon>
        <taxon>Dikarya</taxon>
        <taxon>Ascomycota</taxon>
        <taxon>Pezizomycotina</taxon>
        <taxon>Dothideomycetes</taxon>
        <taxon>Pleosporomycetidae</taxon>
        <taxon>Pleosporales</taxon>
        <taxon>Pleosporales incertae sedis</taxon>
        <taxon>Lojkania</taxon>
    </lineage>
</organism>
<feature type="region of interest" description="Disordered" evidence="1">
    <location>
        <begin position="1"/>
        <end position="44"/>
    </location>
</feature>
<evidence type="ECO:0000313" key="3">
    <source>
        <dbReference type="EMBL" id="KAF2266630.1"/>
    </source>
</evidence>
<dbReference type="EMBL" id="ML986596">
    <property type="protein sequence ID" value="KAF2266630.1"/>
    <property type="molecule type" value="Genomic_DNA"/>
</dbReference>
<feature type="domain" description="SAP" evidence="2">
    <location>
        <begin position="48"/>
        <end position="78"/>
    </location>
</feature>
<dbReference type="InterPro" id="IPR003034">
    <property type="entry name" value="SAP_dom"/>
</dbReference>
<comment type="caution">
    <text evidence="3">The sequence shown here is derived from an EMBL/GenBank/DDBJ whole genome shotgun (WGS) entry which is preliminary data.</text>
</comment>
<dbReference type="InterPro" id="IPR036361">
    <property type="entry name" value="SAP_dom_sf"/>
</dbReference>
<accession>A0A9P4KDK9</accession>
<feature type="compositionally biased region" description="Polar residues" evidence="1">
    <location>
        <begin position="18"/>
        <end position="37"/>
    </location>
</feature>
<dbReference type="Pfam" id="PF02037">
    <property type="entry name" value="SAP"/>
    <property type="match status" value="1"/>
</dbReference>
<dbReference type="Proteomes" id="UP000800093">
    <property type="component" value="Unassembled WGS sequence"/>
</dbReference>
<dbReference type="OrthoDB" id="3993201at2759"/>
<evidence type="ECO:0000313" key="4">
    <source>
        <dbReference type="Proteomes" id="UP000800093"/>
    </source>
</evidence>
<gene>
    <name evidence="3" type="ORF">CC78DRAFT_121603</name>
</gene>
<name>A0A9P4KDK9_9PLEO</name>
<dbReference type="SMART" id="SM00513">
    <property type="entry name" value="SAP"/>
    <property type="match status" value="1"/>
</dbReference>
<keyword evidence="4" id="KW-1185">Reference proteome</keyword>
<proteinExistence type="predicted"/>
<protein>
    <recommendedName>
        <fullName evidence="2">SAP domain-containing protein</fullName>
    </recommendedName>
</protein>
<dbReference type="SUPFAM" id="SSF68906">
    <property type="entry name" value="SAP domain"/>
    <property type="match status" value="1"/>
</dbReference>
<feature type="region of interest" description="Disordered" evidence="1">
    <location>
        <begin position="82"/>
        <end position="105"/>
    </location>
</feature>
<dbReference type="AlphaFoldDB" id="A0A9P4KDK9"/>
<reference evidence="4" key="1">
    <citation type="journal article" date="2020" name="Stud. Mycol.">
        <title>101 Dothideomycetes genomes: A test case for predicting lifestyles and emergence of pathogens.</title>
        <authorList>
            <person name="Haridas S."/>
            <person name="Albert R."/>
            <person name="Binder M."/>
            <person name="Bloem J."/>
            <person name="LaButti K."/>
            <person name="Salamov A."/>
            <person name="Andreopoulos B."/>
            <person name="Baker S."/>
            <person name="Barry K."/>
            <person name="Bills G."/>
            <person name="Bluhm B."/>
            <person name="Cannon C."/>
            <person name="Castanera R."/>
            <person name="Culley D."/>
            <person name="Daum C."/>
            <person name="Ezra D."/>
            <person name="Gonzalez J."/>
            <person name="Henrissat B."/>
            <person name="Kuo A."/>
            <person name="Liang C."/>
            <person name="Lipzen A."/>
            <person name="Lutzoni F."/>
            <person name="Magnuson J."/>
            <person name="Mondo S."/>
            <person name="Nolan M."/>
            <person name="Ohm R."/>
            <person name="Pangilinan J."/>
            <person name="Park H.-J."/>
            <person name="Ramirez L."/>
            <person name="Alfaro M."/>
            <person name="Sun H."/>
            <person name="Tritt A."/>
            <person name="Yoshinaga Y."/>
            <person name="Zwiers L.-H."/>
            <person name="Turgeon B."/>
            <person name="Goodwin S."/>
            <person name="Spatafora J."/>
            <person name="Crous P."/>
            <person name="Grigoriev I."/>
        </authorList>
    </citation>
    <scope>NUCLEOTIDE SEQUENCE [LARGE SCALE GENOMIC DNA]</scope>
    <source>
        <strain evidence="4">CBS 304.66</strain>
    </source>
</reference>
<evidence type="ECO:0000259" key="2">
    <source>
        <dbReference type="SMART" id="SM00513"/>
    </source>
</evidence>
<sequence length="244" mass="26185">MQASRASSRALKAIAAGSKQTRNLHMTGPATFSSLVTSDRPGLNLPRDVAGLRAECQKRKLPTYGTKAELIDRLSTHETTKSRAFSTAIHDSKRPIPGPAAAGESVREFNTSRSLKAVNDSSTIDFAYLPDFDPDAGQSPVIRVPILPETQPSEANKAYTAVEVEEPVMLPSIMTAAADGTHIFSPSAMTEVSDNNSVDFQGMAARVAERFGKPVEEKAGMMKEVWNSLVDDILGPKSQGPART</sequence>
<dbReference type="Gene3D" id="1.10.720.30">
    <property type="entry name" value="SAP domain"/>
    <property type="match status" value="1"/>
</dbReference>
<evidence type="ECO:0000256" key="1">
    <source>
        <dbReference type="SAM" id="MobiDB-lite"/>
    </source>
</evidence>